<dbReference type="InterPro" id="IPR038717">
    <property type="entry name" value="Tc1-like_DDE_dom"/>
</dbReference>
<evidence type="ECO:0000313" key="4">
    <source>
        <dbReference type="Proteomes" id="UP000076532"/>
    </source>
</evidence>
<keyword evidence="1" id="KW-1133">Transmembrane helix</keyword>
<name>A0A165X5K6_9AGAM</name>
<evidence type="ECO:0000259" key="2">
    <source>
        <dbReference type="Pfam" id="PF13358"/>
    </source>
</evidence>
<keyword evidence="1" id="KW-0472">Membrane</keyword>
<keyword evidence="1" id="KW-0812">Transmembrane</keyword>
<dbReference type="STRING" id="436010.A0A165X5K6"/>
<feature type="transmembrane region" description="Helical" evidence="1">
    <location>
        <begin position="40"/>
        <end position="60"/>
    </location>
</feature>
<keyword evidence="4" id="KW-1185">Reference proteome</keyword>
<dbReference type="EMBL" id="KV417727">
    <property type="protein sequence ID" value="KZP08227.1"/>
    <property type="molecule type" value="Genomic_DNA"/>
</dbReference>
<evidence type="ECO:0000256" key="1">
    <source>
        <dbReference type="SAM" id="Phobius"/>
    </source>
</evidence>
<proteinExistence type="predicted"/>
<sequence>DPNQLMFGDEASKDEWTSARRRGWSEEGVRCVQRRVFIRGIRYSILLILMLDGIIAYNIVKGSITTAKFIQFLKVLVLSLMNPYPGPRSVLVLDNCRIHHAEEI</sequence>
<dbReference type="PANTHER" id="PTHR46564">
    <property type="entry name" value="TRANSPOSASE"/>
    <property type="match status" value="1"/>
</dbReference>
<evidence type="ECO:0000313" key="3">
    <source>
        <dbReference type="EMBL" id="KZP08227.1"/>
    </source>
</evidence>
<protein>
    <recommendedName>
        <fullName evidence="2">Tc1-like transposase DDE domain-containing protein</fullName>
    </recommendedName>
</protein>
<dbReference type="PANTHER" id="PTHR46564:SF1">
    <property type="entry name" value="TRANSPOSASE"/>
    <property type="match status" value="1"/>
</dbReference>
<dbReference type="OrthoDB" id="2142724at2759"/>
<dbReference type="Pfam" id="PF13358">
    <property type="entry name" value="DDE_3"/>
    <property type="match status" value="1"/>
</dbReference>
<organism evidence="3 4">
    <name type="scientific">Athelia psychrophila</name>
    <dbReference type="NCBI Taxonomy" id="1759441"/>
    <lineage>
        <taxon>Eukaryota</taxon>
        <taxon>Fungi</taxon>
        <taxon>Dikarya</taxon>
        <taxon>Basidiomycota</taxon>
        <taxon>Agaricomycotina</taxon>
        <taxon>Agaricomycetes</taxon>
        <taxon>Agaricomycetidae</taxon>
        <taxon>Atheliales</taxon>
        <taxon>Atheliaceae</taxon>
        <taxon>Athelia</taxon>
    </lineage>
</organism>
<dbReference type="AlphaFoldDB" id="A0A165X5K6"/>
<dbReference type="Proteomes" id="UP000076532">
    <property type="component" value="Unassembled WGS sequence"/>
</dbReference>
<dbReference type="InterPro" id="IPR036397">
    <property type="entry name" value="RNaseH_sf"/>
</dbReference>
<feature type="non-terminal residue" evidence="3">
    <location>
        <position position="104"/>
    </location>
</feature>
<dbReference type="GO" id="GO:0003676">
    <property type="term" value="F:nucleic acid binding"/>
    <property type="evidence" value="ECO:0007669"/>
    <property type="project" value="InterPro"/>
</dbReference>
<dbReference type="Gene3D" id="3.30.420.10">
    <property type="entry name" value="Ribonuclease H-like superfamily/Ribonuclease H"/>
    <property type="match status" value="1"/>
</dbReference>
<feature type="non-terminal residue" evidence="3">
    <location>
        <position position="1"/>
    </location>
</feature>
<feature type="domain" description="Tc1-like transposase DDE" evidence="2">
    <location>
        <begin position="4"/>
        <end position="104"/>
    </location>
</feature>
<accession>A0A165X5K6</accession>
<gene>
    <name evidence="3" type="ORF">FIBSPDRAFT_679005</name>
</gene>
<reference evidence="3 4" key="1">
    <citation type="journal article" date="2016" name="Mol. Biol. Evol.">
        <title>Comparative Genomics of Early-Diverging Mushroom-Forming Fungi Provides Insights into the Origins of Lignocellulose Decay Capabilities.</title>
        <authorList>
            <person name="Nagy L.G."/>
            <person name="Riley R."/>
            <person name="Tritt A."/>
            <person name="Adam C."/>
            <person name="Daum C."/>
            <person name="Floudas D."/>
            <person name="Sun H."/>
            <person name="Yadav J.S."/>
            <person name="Pangilinan J."/>
            <person name="Larsson K.H."/>
            <person name="Matsuura K."/>
            <person name="Barry K."/>
            <person name="Labutti K."/>
            <person name="Kuo R."/>
            <person name="Ohm R.A."/>
            <person name="Bhattacharya S.S."/>
            <person name="Shirouzu T."/>
            <person name="Yoshinaga Y."/>
            <person name="Martin F.M."/>
            <person name="Grigoriev I.V."/>
            <person name="Hibbett D.S."/>
        </authorList>
    </citation>
    <scope>NUCLEOTIDE SEQUENCE [LARGE SCALE GENOMIC DNA]</scope>
    <source>
        <strain evidence="3 4">CBS 109695</strain>
    </source>
</reference>